<reference evidence="2 3" key="1">
    <citation type="journal article" date="2018" name="Nat. Genet.">
        <title>The Rosa genome provides new insights in the design of modern roses.</title>
        <authorList>
            <person name="Bendahmane M."/>
        </authorList>
    </citation>
    <scope>NUCLEOTIDE SEQUENCE [LARGE SCALE GENOMIC DNA]</scope>
    <source>
        <strain evidence="3">cv. Old Blush</strain>
    </source>
</reference>
<proteinExistence type="predicted"/>
<evidence type="ECO:0000313" key="3">
    <source>
        <dbReference type="Proteomes" id="UP000238479"/>
    </source>
</evidence>
<name>A0A2P6RCK6_ROSCH</name>
<protein>
    <submittedName>
        <fullName evidence="2">Uncharacterized protein</fullName>
    </submittedName>
</protein>
<dbReference type="Gramene" id="PRQ44162">
    <property type="protein sequence ID" value="PRQ44162"/>
    <property type="gene ID" value="RchiOBHm_Chr3g0476191"/>
</dbReference>
<accession>A0A2P6RCK6</accession>
<dbReference type="AlphaFoldDB" id="A0A2P6RCK6"/>
<feature type="compositionally biased region" description="Low complexity" evidence="1">
    <location>
        <begin position="1"/>
        <end position="21"/>
    </location>
</feature>
<organism evidence="2 3">
    <name type="scientific">Rosa chinensis</name>
    <name type="common">China rose</name>
    <dbReference type="NCBI Taxonomy" id="74649"/>
    <lineage>
        <taxon>Eukaryota</taxon>
        <taxon>Viridiplantae</taxon>
        <taxon>Streptophyta</taxon>
        <taxon>Embryophyta</taxon>
        <taxon>Tracheophyta</taxon>
        <taxon>Spermatophyta</taxon>
        <taxon>Magnoliopsida</taxon>
        <taxon>eudicotyledons</taxon>
        <taxon>Gunneridae</taxon>
        <taxon>Pentapetalae</taxon>
        <taxon>rosids</taxon>
        <taxon>fabids</taxon>
        <taxon>Rosales</taxon>
        <taxon>Rosaceae</taxon>
        <taxon>Rosoideae</taxon>
        <taxon>Rosoideae incertae sedis</taxon>
        <taxon>Rosa</taxon>
    </lineage>
</organism>
<gene>
    <name evidence="2" type="ORF">RchiOBHm_Chr3g0476191</name>
</gene>
<evidence type="ECO:0000256" key="1">
    <source>
        <dbReference type="SAM" id="MobiDB-lite"/>
    </source>
</evidence>
<evidence type="ECO:0000313" key="2">
    <source>
        <dbReference type="EMBL" id="PRQ44162.1"/>
    </source>
</evidence>
<comment type="caution">
    <text evidence="2">The sequence shown here is derived from an EMBL/GenBank/DDBJ whole genome shotgun (WGS) entry which is preliminary data.</text>
</comment>
<sequence>MASRSSPSSPPSSASNSDHSPTQPTSTRPTKNAGLSCPDLGLPRPPNLPLSSTGLTSPRPPPLFSLSTKPSCRPTTKSNLTAAAAHVLHWPSIGHGTQFHIFAMNVSVPILIQCKQFNYFFEPGLLKVWVHKKNGRVGLWVEDLRRMFVGFAVLAKQNEFDGTCWEAKSLWQSQSRN</sequence>
<feature type="region of interest" description="Disordered" evidence="1">
    <location>
        <begin position="1"/>
        <end position="71"/>
    </location>
</feature>
<keyword evidence="3" id="KW-1185">Reference proteome</keyword>
<dbReference type="Proteomes" id="UP000238479">
    <property type="component" value="Chromosome 3"/>
</dbReference>
<dbReference type="EMBL" id="PDCK01000041">
    <property type="protein sequence ID" value="PRQ44162.1"/>
    <property type="molecule type" value="Genomic_DNA"/>
</dbReference>